<protein>
    <submittedName>
        <fullName evidence="1">Uncharacterized protein</fullName>
    </submittedName>
</protein>
<accession>A0A2M7G467</accession>
<dbReference type="Proteomes" id="UP000231019">
    <property type="component" value="Unassembled WGS sequence"/>
</dbReference>
<name>A0A2M7G467_9BACT</name>
<dbReference type="AlphaFoldDB" id="A0A2M7G467"/>
<sequence>MSSFVQKYPMALKDLLASPGIEAMVLQSLGCKVSWPSLKGVKAYAQYFGHSESAIRTGLSRANKNKMLIVKDSKHVALGPELQGFVSYFLKEAFTSDSFSLVLTQLSAQQATERYQINDLLTRLGYVKILANAYLRYGAEPLALEAVLKDKSLQAFIYTFETSKQLPAQLENQLEPIYALQTWGKRLSSFSEDLKYFLAQAAWDSPEGYFNYLFARSSFHKNIMTAAPYLPEAYFPEVRLLKADYHTLGQMAHTHHQVFCERYQQLFG</sequence>
<gene>
    <name evidence="1" type="ORF">COW36_12890</name>
</gene>
<comment type="caution">
    <text evidence="1">The sequence shown here is derived from an EMBL/GenBank/DDBJ whole genome shotgun (WGS) entry which is preliminary data.</text>
</comment>
<organism evidence="1 2">
    <name type="scientific">bacterium (Candidatus Blackallbacteria) CG17_big_fil_post_rev_8_21_14_2_50_48_46</name>
    <dbReference type="NCBI Taxonomy" id="2014261"/>
    <lineage>
        <taxon>Bacteria</taxon>
        <taxon>Candidatus Blackallbacteria</taxon>
    </lineage>
</organism>
<dbReference type="EMBL" id="PFFQ01000037">
    <property type="protein sequence ID" value="PIW16655.1"/>
    <property type="molecule type" value="Genomic_DNA"/>
</dbReference>
<evidence type="ECO:0000313" key="2">
    <source>
        <dbReference type="Proteomes" id="UP000231019"/>
    </source>
</evidence>
<evidence type="ECO:0000313" key="1">
    <source>
        <dbReference type="EMBL" id="PIW16655.1"/>
    </source>
</evidence>
<proteinExistence type="predicted"/>
<reference evidence="1 2" key="1">
    <citation type="submission" date="2017-09" db="EMBL/GenBank/DDBJ databases">
        <title>Depth-based differentiation of microbial function through sediment-hosted aquifers and enrichment of novel symbionts in the deep terrestrial subsurface.</title>
        <authorList>
            <person name="Probst A.J."/>
            <person name="Ladd B."/>
            <person name="Jarett J.K."/>
            <person name="Geller-Mcgrath D.E."/>
            <person name="Sieber C.M."/>
            <person name="Emerson J.B."/>
            <person name="Anantharaman K."/>
            <person name="Thomas B.C."/>
            <person name="Malmstrom R."/>
            <person name="Stieglmeier M."/>
            <person name="Klingl A."/>
            <person name="Woyke T."/>
            <person name="Ryan C.M."/>
            <person name="Banfield J.F."/>
        </authorList>
    </citation>
    <scope>NUCLEOTIDE SEQUENCE [LARGE SCALE GENOMIC DNA]</scope>
    <source>
        <strain evidence="1">CG17_big_fil_post_rev_8_21_14_2_50_48_46</strain>
    </source>
</reference>